<proteinExistence type="predicted"/>
<evidence type="ECO:0000313" key="2">
    <source>
        <dbReference type="EMBL" id="UAW96245.1"/>
    </source>
</evidence>
<protein>
    <submittedName>
        <fullName evidence="2">Uncharacterized protein</fullName>
    </submittedName>
</protein>
<dbReference type="Proteomes" id="UP000827953">
    <property type="component" value="Segment"/>
</dbReference>
<accession>A0AAE8XQI1</accession>
<evidence type="ECO:0000313" key="3">
    <source>
        <dbReference type="Proteomes" id="UP000827953"/>
    </source>
</evidence>
<keyword evidence="3" id="KW-1185">Reference proteome</keyword>
<sequence>MWAEILDKLLASNYATVFSVVLLIAGGAYVWLKLLPQLEELEQLKARNAELEAGRPINTDSDELQADLAQMMRMIQSISDSAPVDNLDMKEGLNSVLRAMQRFERIISQQSRDHQGSVELMREVLEKLGGNQQELEKLGLRLQSISSSLYTTPNAQGNTELNDLRALR</sequence>
<feature type="transmembrane region" description="Helical" evidence="1">
    <location>
        <begin position="12"/>
        <end position="32"/>
    </location>
</feature>
<keyword evidence="1" id="KW-0812">Transmembrane</keyword>
<keyword evidence="1" id="KW-1133">Transmembrane helix</keyword>
<name>A0AAE8XQI1_9CAUD</name>
<evidence type="ECO:0000256" key="1">
    <source>
        <dbReference type="SAM" id="Phobius"/>
    </source>
</evidence>
<dbReference type="EMBL" id="MZ443782">
    <property type="protein sequence ID" value="UAW96245.1"/>
    <property type="molecule type" value="Genomic_DNA"/>
</dbReference>
<keyword evidence="1" id="KW-0472">Membrane</keyword>
<organism evidence="2 3">
    <name type="scientific">Erwinia phage pEa_SNUABM_16</name>
    <dbReference type="NCBI Taxonomy" id="2869544"/>
    <lineage>
        <taxon>Viruses</taxon>
        <taxon>Duplodnaviria</taxon>
        <taxon>Heunggongvirae</taxon>
        <taxon>Uroviricota</taxon>
        <taxon>Caudoviricetes</taxon>
        <taxon>Alexandravirus</taxon>
        <taxon>Alexandravirus SNUABM16</taxon>
    </lineage>
</organism>
<reference evidence="2 3" key="1">
    <citation type="submission" date="2021-06" db="EMBL/GenBank/DDBJ databases">
        <title>Complete genome sequence of Erwinia phage pEa_SNUABM_16.</title>
        <authorList>
            <person name="Kim S.G."/>
            <person name="Park S.C."/>
        </authorList>
    </citation>
    <scope>NUCLEOTIDE SEQUENCE [LARGE SCALE GENOMIC DNA]</scope>
    <source>
        <strain evidence="3">pEa_SNUABM_16</strain>
    </source>
</reference>
<gene>
    <name evidence="2" type="ORF">pEaSNUABM16_00101</name>
</gene>